<feature type="transmembrane region" description="Helical" evidence="1">
    <location>
        <begin position="47"/>
        <end position="65"/>
    </location>
</feature>
<dbReference type="AlphaFoldDB" id="A0A1M6QWI7"/>
<accession>A0A1M6QWI7</accession>
<evidence type="ECO:0000256" key="1">
    <source>
        <dbReference type="SAM" id="Phobius"/>
    </source>
</evidence>
<dbReference type="Proteomes" id="UP000184536">
    <property type="component" value="Unassembled WGS sequence"/>
</dbReference>
<sequence>MAENKGLFGGLFGCSPDEQSSLLFFFLLLVILFQGPLGGLFGTGDELLFFFLLLVIIFCYPILFGRRGIC</sequence>
<organism evidence="2 3">
    <name type="scientific">Geosporobacter subterraneus DSM 17957</name>
    <dbReference type="NCBI Taxonomy" id="1121919"/>
    <lineage>
        <taxon>Bacteria</taxon>
        <taxon>Bacillati</taxon>
        <taxon>Bacillota</taxon>
        <taxon>Clostridia</taxon>
        <taxon>Peptostreptococcales</taxon>
        <taxon>Thermotaleaceae</taxon>
        <taxon>Geosporobacter</taxon>
    </lineage>
</organism>
<keyword evidence="1" id="KW-1133">Transmembrane helix</keyword>
<protein>
    <submittedName>
        <fullName evidence="2">Uncharacterized protein</fullName>
    </submittedName>
</protein>
<keyword evidence="1" id="KW-0472">Membrane</keyword>
<keyword evidence="1" id="KW-0812">Transmembrane</keyword>
<gene>
    <name evidence="2" type="ORF">SAMN02745975_03926</name>
</gene>
<proteinExistence type="predicted"/>
<name>A0A1M6QWI7_9FIRM</name>
<evidence type="ECO:0000313" key="3">
    <source>
        <dbReference type="Proteomes" id="UP000184536"/>
    </source>
</evidence>
<evidence type="ECO:0000313" key="2">
    <source>
        <dbReference type="EMBL" id="SHK24437.1"/>
    </source>
</evidence>
<dbReference type="EMBL" id="FQZV01000118">
    <property type="protein sequence ID" value="SHK24437.1"/>
    <property type="molecule type" value="Genomic_DNA"/>
</dbReference>
<reference evidence="3" key="1">
    <citation type="submission" date="2016-11" db="EMBL/GenBank/DDBJ databases">
        <authorList>
            <person name="Varghese N."/>
            <person name="Submissions S."/>
        </authorList>
    </citation>
    <scope>NUCLEOTIDE SEQUENCE [LARGE SCALE GENOMIC DNA]</scope>
    <source>
        <strain evidence="3">DSM 17957</strain>
    </source>
</reference>
<keyword evidence="3" id="KW-1185">Reference proteome</keyword>
<feature type="transmembrane region" description="Helical" evidence="1">
    <location>
        <begin position="21"/>
        <end position="41"/>
    </location>
</feature>